<dbReference type="GO" id="GO:0005344">
    <property type="term" value="F:oxygen carrier activity"/>
    <property type="evidence" value="ECO:0007669"/>
    <property type="project" value="InterPro"/>
</dbReference>
<evidence type="ECO:0000256" key="4">
    <source>
        <dbReference type="ARBA" id="ARBA00023004"/>
    </source>
</evidence>
<dbReference type="STRING" id="1429083.GCA_001885685_00669"/>
<dbReference type="Proteomes" id="UP000185766">
    <property type="component" value="Unassembled WGS sequence"/>
</dbReference>
<reference evidence="6 7" key="1">
    <citation type="submission" date="2016-10" db="EMBL/GenBank/DDBJ databases">
        <authorList>
            <person name="de Groot N.N."/>
        </authorList>
    </citation>
    <scope>NUCLEOTIDE SEQUENCE [LARGE SCALE GENOMIC DNA]</scope>
    <source>
        <strain evidence="6 7">JCM 19513</strain>
    </source>
</reference>
<dbReference type="Gene3D" id="1.10.490.10">
    <property type="entry name" value="Globins"/>
    <property type="match status" value="1"/>
</dbReference>
<dbReference type="Pfam" id="PF01152">
    <property type="entry name" value="Bac_globin"/>
    <property type="match status" value="1"/>
</dbReference>
<evidence type="ECO:0000313" key="7">
    <source>
        <dbReference type="Proteomes" id="UP000185766"/>
    </source>
</evidence>
<keyword evidence="3" id="KW-0479">Metal-binding</keyword>
<dbReference type="AlphaFoldDB" id="A0A1H7J7S6"/>
<evidence type="ECO:0000256" key="3">
    <source>
        <dbReference type="ARBA" id="ARBA00022723"/>
    </source>
</evidence>
<accession>A0A1H7J7S6</accession>
<dbReference type="PANTHER" id="PTHR47366:SF1">
    <property type="entry name" value="TWO-ON-TWO HEMOGLOBIN-3"/>
    <property type="match status" value="1"/>
</dbReference>
<dbReference type="SUPFAM" id="SSF46458">
    <property type="entry name" value="Globin-like"/>
    <property type="match status" value="1"/>
</dbReference>
<dbReference type="RefSeq" id="WP_071873244.1">
    <property type="nucleotide sequence ID" value="NZ_FOAS01000004.1"/>
</dbReference>
<dbReference type="GO" id="GO:0020037">
    <property type="term" value="F:heme binding"/>
    <property type="evidence" value="ECO:0007669"/>
    <property type="project" value="InterPro"/>
</dbReference>
<protein>
    <submittedName>
        <fullName evidence="6">Hemoglobin</fullName>
    </submittedName>
</protein>
<evidence type="ECO:0000256" key="1">
    <source>
        <dbReference type="ARBA" id="ARBA00022448"/>
    </source>
</evidence>
<dbReference type="PANTHER" id="PTHR47366">
    <property type="entry name" value="TWO-ON-TWO HEMOGLOBIN-3"/>
    <property type="match status" value="1"/>
</dbReference>
<dbReference type="InterPro" id="IPR044203">
    <property type="entry name" value="GlbO/GLB3-like"/>
</dbReference>
<evidence type="ECO:0000256" key="5">
    <source>
        <dbReference type="ARBA" id="ARBA00034496"/>
    </source>
</evidence>
<keyword evidence="7" id="KW-1185">Reference proteome</keyword>
<name>A0A1H7J7S6_9GAMM</name>
<gene>
    <name evidence="6" type="ORF">SAMN05216214_104187</name>
</gene>
<dbReference type="InterPro" id="IPR012292">
    <property type="entry name" value="Globin/Proto"/>
</dbReference>
<organism evidence="6 7">
    <name type="scientific">Atopomonas hussainii</name>
    <dbReference type="NCBI Taxonomy" id="1429083"/>
    <lineage>
        <taxon>Bacteria</taxon>
        <taxon>Pseudomonadati</taxon>
        <taxon>Pseudomonadota</taxon>
        <taxon>Gammaproteobacteria</taxon>
        <taxon>Pseudomonadales</taxon>
        <taxon>Pseudomonadaceae</taxon>
        <taxon>Atopomonas</taxon>
    </lineage>
</organism>
<dbReference type="GO" id="GO:0019825">
    <property type="term" value="F:oxygen binding"/>
    <property type="evidence" value="ECO:0007669"/>
    <property type="project" value="InterPro"/>
</dbReference>
<evidence type="ECO:0000313" key="6">
    <source>
        <dbReference type="EMBL" id="SEK70444.1"/>
    </source>
</evidence>
<proteinExistence type="inferred from homology"/>
<dbReference type="InterPro" id="IPR001486">
    <property type="entry name" value="Hemoglobin_trunc"/>
</dbReference>
<sequence>MQISDKASYGYRDTSFQAAGGEAGILQLVRDFYAIMDEQATHISQMHPADRATTIDKLAKFLCGWLGGPRLFSETYGPISIPQAHAHLTIGAEERDAWLNCMQQAIAKQPYAADFADYLLAQLRIPAERVYQVSQHQHGQK</sequence>
<dbReference type="GO" id="GO:0046872">
    <property type="term" value="F:metal ion binding"/>
    <property type="evidence" value="ECO:0007669"/>
    <property type="project" value="UniProtKB-KW"/>
</dbReference>
<dbReference type="EMBL" id="FOAS01000004">
    <property type="protein sequence ID" value="SEK70444.1"/>
    <property type="molecule type" value="Genomic_DNA"/>
</dbReference>
<keyword evidence="1" id="KW-0813">Transport</keyword>
<comment type="similarity">
    <text evidence="5">Belongs to the truncated hemoglobin family. Group II subfamily.</text>
</comment>
<dbReference type="CDD" id="cd14773">
    <property type="entry name" value="TrHb2_PhHbO-like_O"/>
    <property type="match status" value="1"/>
</dbReference>
<dbReference type="OrthoDB" id="9790913at2"/>
<dbReference type="InterPro" id="IPR009050">
    <property type="entry name" value="Globin-like_sf"/>
</dbReference>
<evidence type="ECO:0000256" key="2">
    <source>
        <dbReference type="ARBA" id="ARBA00022617"/>
    </source>
</evidence>
<keyword evidence="4" id="KW-0408">Iron</keyword>
<keyword evidence="2" id="KW-0349">Heme</keyword>